<sequence>SLGLALGIVVLLTSALVAQILSLMIVPGAIFGLLWEMPGIGDILSYAVRYQTFQ</sequence>
<name>A0A812NH53_SYMPI</name>
<proteinExistence type="predicted"/>
<comment type="caution">
    <text evidence="1">The sequence shown here is derived from an EMBL/GenBank/DDBJ whole genome shotgun (WGS) entry which is preliminary data.</text>
</comment>
<reference evidence="1" key="1">
    <citation type="submission" date="2021-02" db="EMBL/GenBank/DDBJ databases">
        <authorList>
            <person name="Dougan E. K."/>
            <person name="Rhodes N."/>
            <person name="Thang M."/>
            <person name="Chan C."/>
        </authorList>
    </citation>
    <scope>NUCLEOTIDE SEQUENCE</scope>
</reference>
<dbReference type="EMBL" id="CAJNIZ010011522">
    <property type="protein sequence ID" value="CAE7320522.1"/>
    <property type="molecule type" value="Genomic_DNA"/>
</dbReference>
<evidence type="ECO:0000313" key="1">
    <source>
        <dbReference type="EMBL" id="CAE7320522.1"/>
    </source>
</evidence>
<feature type="non-terminal residue" evidence="1">
    <location>
        <position position="1"/>
    </location>
</feature>
<evidence type="ECO:0000313" key="2">
    <source>
        <dbReference type="Proteomes" id="UP000649617"/>
    </source>
</evidence>
<accession>A0A812NH53</accession>
<feature type="non-terminal residue" evidence="1">
    <location>
        <position position="54"/>
    </location>
</feature>
<gene>
    <name evidence="1" type="ORF">SPIL2461_LOCUS7392</name>
</gene>
<dbReference type="Proteomes" id="UP000649617">
    <property type="component" value="Unassembled WGS sequence"/>
</dbReference>
<protein>
    <submittedName>
        <fullName evidence="1">Uncharacterized protein</fullName>
    </submittedName>
</protein>
<keyword evidence="2" id="KW-1185">Reference proteome</keyword>
<dbReference type="AlphaFoldDB" id="A0A812NH53"/>
<organism evidence="1 2">
    <name type="scientific">Symbiodinium pilosum</name>
    <name type="common">Dinoflagellate</name>
    <dbReference type="NCBI Taxonomy" id="2952"/>
    <lineage>
        <taxon>Eukaryota</taxon>
        <taxon>Sar</taxon>
        <taxon>Alveolata</taxon>
        <taxon>Dinophyceae</taxon>
        <taxon>Suessiales</taxon>
        <taxon>Symbiodiniaceae</taxon>
        <taxon>Symbiodinium</taxon>
    </lineage>
</organism>